<comment type="caution">
    <text evidence="7">The sequence shown here is derived from an EMBL/GenBank/DDBJ whole genome shotgun (WGS) entry which is preliminary data.</text>
</comment>
<keyword evidence="5" id="KW-0472">Membrane</keyword>
<dbReference type="InterPro" id="IPR002509">
    <property type="entry name" value="NODB_dom"/>
</dbReference>
<feature type="transmembrane region" description="Helical" evidence="5">
    <location>
        <begin position="303"/>
        <end position="328"/>
    </location>
</feature>
<feature type="transmembrane region" description="Helical" evidence="5">
    <location>
        <begin position="599"/>
        <end position="623"/>
    </location>
</feature>
<dbReference type="PROSITE" id="PS51677">
    <property type="entry name" value="NODB"/>
    <property type="match status" value="1"/>
</dbReference>
<dbReference type="AlphaFoldDB" id="A0A8J7KQ74"/>
<dbReference type="InterPro" id="IPR029044">
    <property type="entry name" value="Nucleotide-diphossugar_trans"/>
</dbReference>
<evidence type="ECO:0000256" key="1">
    <source>
        <dbReference type="ARBA" id="ARBA00006739"/>
    </source>
</evidence>
<evidence type="ECO:0000256" key="4">
    <source>
        <dbReference type="SAM" id="MobiDB-lite"/>
    </source>
</evidence>
<evidence type="ECO:0000259" key="6">
    <source>
        <dbReference type="PROSITE" id="PS51677"/>
    </source>
</evidence>
<gene>
    <name evidence="7" type="ORF">IW245_003276</name>
</gene>
<dbReference type="SUPFAM" id="SSF53448">
    <property type="entry name" value="Nucleotide-diphospho-sugar transferases"/>
    <property type="match status" value="1"/>
</dbReference>
<proteinExistence type="inferred from homology"/>
<dbReference type="SUPFAM" id="SSF88713">
    <property type="entry name" value="Glycoside hydrolase/deacetylase"/>
    <property type="match status" value="1"/>
</dbReference>
<keyword evidence="5" id="KW-1133">Transmembrane helix</keyword>
<dbReference type="PANTHER" id="PTHR43630">
    <property type="entry name" value="POLY-BETA-1,6-N-ACETYL-D-GLUCOSAMINE SYNTHASE"/>
    <property type="match status" value="1"/>
</dbReference>
<name>A0A8J7KQ74_9ACTN</name>
<feature type="region of interest" description="Disordered" evidence="4">
    <location>
        <begin position="47"/>
        <end position="75"/>
    </location>
</feature>
<protein>
    <submittedName>
        <fullName evidence="7">Peptidoglycan/xylan/chitin deacetylase (PgdA/CDA1 family)/GT2 family glycosyltransferase</fullName>
    </submittedName>
</protein>
<dbReference type="Proteomes" id="UP000622552">
    <property type="component" value="Unassembled WGS sequence"/>
</dbReference>
<dbReference type="InterPro" id="IPR011330">
    <property type="entry name" value="Glyco_hydro/deAcase_b/a-brl"/>
</dbReference>
<dbReference type="RefSeq" id="WP_233473108.1">
    <property type="nucleotide sequence ID" value="NZ_BONS01000022.1"/>
</dbReference>
<dbReference type="Pfam" id="PF01522">
    <property type="entry name" value="Polysacc_deac_1"/>
    <property type="match status" value="1"/>
</dbReference>
<evidence type="ECO:0000313" key="8">
    <source>
        <dbReference type="Proteomes" id="UP000622552"/>
    </source>
</evidence>
<dbReference type="GO" id="GO:0005975">
    <property type="term" value="P:carbohydrate metabolic process"/>
    <property type="evidence" value="ECO:0007669"/>
    <property type="project" value="InterPro"/>
</dbReference>
<dbReference type="Gene3D" id="3.90.550.10">
    <property type="entry name" value="Spore Coat Polysaccharide Biosynthesis Protein SpsA, Chain A"/>
    <property type="match status" value="1"/>
</dbReference>
<sequence length="713" mass="75899">MTARHAAPRTPPTPRAHWVLLLLGMVLLLALLTLDGYAHHAIGTGTAARGAAGGGAPEQVTGGGPVIRTDGGATRSRRMPARTVALTFDDGPDPVWTPLILDALRRNGAHATFFVVGARVNEHPELVRRILAEGHELGVHTYTHVDLATVPAAQADLELSLTQSAIAGATGTRTALFRPPYSSQPDALDAAGWRVVRGAGADGYLTVLADQDTRDWSRPGVDAIVTAATPRSPGAGAVVLLHDAGGDRSQTVAALGRLLPALTGQGYRFITVSAGLGDPATPAQPAPEAAQVSGGALRVAQTIAGVLAGALSVFLTVAMVLSVLRLLVQVWCTRVHRRRISRAGREGSREPVWTPVSVIVPAYNESANIAATVRSLLDTTHPALEVVVVDDGSSDGTADIVEALNLPGVIVVRQNNAGKPAALNTGLRHARHDILVMVDGDTVFESSTITRLIQPFADPGVGAISGNTKVGNRRGILGRWQHLEYVIGFNLDRRMFDVAECMPTVPGAIGAFRREVLTDVGGVSDATLAEDTDLTMAVCRAGWRVVYVEDARAWTEAPATLGQLWRQRHRWCYGTLQAMWKHRRALVERGQAGKLGRRGIGYLVLFQLVLPLLAPAVDVYGLYGLVFGDPVQTGLVLGGLVALQLGTAAYALRLDRESFGPLWALPLQQVVYRQLMYLVVVQSVVTAVLGARLRWHRMHRTGEAGAALTARRP</sequence>
<evidence type="ECO:0000256" key="3">
    <source>
        <dbReference type="ARBA" id="ARBA00022679"/>
    </source>
</evidence>
<organism evidence="7 8">
    <name type="scientific">Longispora fulva</name>
    <dbReference type="NCBI Taxonomy" id="619741"/>
    <lineage>
        <taxon>Bacteria</taxon>
        <taxon>Bacillati</taxon>
        <taxon>Actinomycetota</taxon>
        <taxon>Actinomycetes</taxon>
        <taxon>Micromonosporales</taxon>
        <taxon>Micromonosporaceae</taxon>
        <taxon>Longispora</taxon>
    </lineage>
</organism>
<comment type="similarity">
    <text evidence="1">Belongs to the glycosyltransferase 2 family.</text>
</comment>
<keyword evidence="8" id="KW-1185">Reference proteome</keyword>
<dbReference type="PANTHER" id="PTHR43630:SF1">
    <property type="entry name" value="POLY-BETA-1,6-N-ACETYL-D-GLUCOSAMINE SYNTHASE"/>
    <property type="match status" value="1"/>
</dbReference>
<keyword evidence="5" id="KW-0812">Transmembrane</keyword>
<keyword evidence="2" id="KW-0328">Glycosyltransferase</keyword>
<feature type="compositionally biased region" description="Gly residues" evidence="4">
    <location>
        <begin position="51"/>
        <end position="65"/>
    </location>
</feature>
<dbReference type="EMBL" id="JADOUF010000001">
    <property type="protein sequence ID" value="MBG6137082.1"/>
    <property type="molecule type" value="Genomic_DNA"/>
</dbReference>
<reference evidence="7" key="1">
    <citation type="submission" date="2020-11" db="EMBL/GenBank/DDBJ databases">
        <title>Sequencing the genomes of 1000 actinobacteria strains.</title>
        <authorList>
            <person name="Klenk H.-P."/>
        </authorList>
    </citation>
    <scope>NUCLEOTIDE SEQUENCE</scope>
    <source>
        <strain evidence="7">DSM 45356</strain>
    </source>
</reference>
<evidence type="ECO:0000313" key="7">
    <source>
        <dbReference type="EMBL" id="MBG6137082.1"/>
    </source>
</evidence>
<feature type="domain" description="NodB homology" evidence="6">
    <location>
        <begin position="82"/>
        <end position="270"/>
    </location>
</feature>
<evidence type="ECO:0000256" key="2">
    <source>
        <dbReference type="ARBA" id="ARBA00022676"/>
    </source>
</evidence>
<dbReference type="Gene3D" id="3.20.20.370">
    <property type="entry name" value="Glycoside hydrolase/deacetylase"/>
    <property type="match status" value="1"/>
</dbReference>
<accession>A0A8J7KQ74</accession>
<dbReference type="GO" id="GO:0016757">
    <property type="term" value="F:glycosyltransferase activity"/>
    <property type="evidence" value="ECO:0007669"/>
    <property type="project" value="UniProtKB-KW"/>
</dbReference>
<dbReference type="Pfam" id="PF13641">
    <property type="entry name" value="Glyco_tranf_2_3"/>
    <property type="match status" value="1"/>
</dbReference>
<evidence type="ECO:0000256" key="5">
    <source>
        <dbReference type="SAM" id="Phobius"/>
    </source>
</evidence>
<dbReference type="GO" id="GO:0016810">
    <property type="term" value="F:hydrolase activity, acting on carbon-nitrogen (but not peptide) bonds"/>
    <property type="evidence" value="ECO:0007669"/>
    <property type="project" value="InterPro"/>
</dbReference>
<feature type="transmembrane region" description="Helical" evidence="5">
    <location>
        <begin position="675"/>
        <end position="693"/>
    </location>
</feature>
<keyword evidence="3" id="KW-0808">Transferase</keyword>
<dbReference type="CDD" id="cd06423">
    <property type="entry name" value="CESA_like"/>
    <property type="match status" value="1"/>
</dbReference>